<gene>
    <name evidence="1" type="ORF">M9H77_12984</name>
</gene>
<evidence type="ECO:0000313" key="1">
    <source>
        <dbReference type="EMBL" id="KAI5672620.1"/>
    </source>
</evidence>
<keyword evidence="2" id="KW-1185">Reference proteome</keyword>
<protein>
    <submittedName>
        <fullName evidence="1">Uncharacterized protein</fullName>
    </submittedName>
</protein>
<accession>A0ACC0BIV3</accession>
<proteinExistence type="predicted"/>
<organism evidence="1 2">
    <name type="scientific">Catharanthus roseus</name>
    <name type="common">Madagascar periwinkle</name>
    <name type="synonym">Vinca rosea</name>
    <dbReference type="NCBI Taxonomy" id="4058"/>
    <lineage>
        <taxon>Eukaryota</taxon>
        <taxon>Viridiplantae</taxon>
        <taxon>Streptophyta</taxon>
        <taxon>Embryophyta</taxon>
        <taxon>Tracheophyta</taxon>
        <taxon>Spermatophyta</taxon>
        <taxon>Magnoliopsida</taxon>
        <taxon>eudicotyledons</taxon>
        <taxon>Gunneridae</taxon>
        <taxon>Pentapetalae</taxon>
        <taxon>asterids</taxon>
        <taxon>lamiids</taxon>
        <taxon>Gentianales</taxon>
        <taxon>Apocynaceae</taxon>
        <taxon>Rauvolfioideae</taxon>
        <taxon>Vinceae</taxon>
        <taxon>Catharanthinae</taxon>
        <taxon>Catharanthus</taxon>
    </lineage>
</organism>
<name>A0ACC0BIV3_CATRO</name>
<dbReference type="EMBL" id="CM044703">
    <property type="protein sequence ID" value="KAI5672620.1"/>
    <property type="molecule type" value="Genomic_DNA"/>
</dbReference>
<sequence>MAKRKEEEHKGMAVIFEKILQNITWHVQVEESKEASLEGFVAPKSKEKEFLGPTTGWVHPTFQGRDLPVEEKSSLNLPPTRIMYKFPEDTKNQFACFEGQPERAKTEPTSDVLSLKILNRGSSSKEVILGRIMALGLSWEEVEGYHRGLRVECLEKARGYKP</sequence>
<evidence type="ECO:0000313" key="2">
    <source>
        <dbReference type="Proteomes" id="UP001060085"/>
    </source>
</evidence>
<comment type="caution">
    <text evidence="1">The sequence shown here is derived from an EMBL/GenBank/DDBJ whole genome shotgun (WGS) entry which is preliminary data.</text>
</comment>
<dbReference type="Proteomes" id="UP001060085">
    <property type="component" value="Linkage Group LG03"/>
</dbReference>
<reference evidence="2" key="1">
    <citation type="journal article" date="2023" name="Nat. Plants">
        <title>Single-cell RNA sequencing provides a high-resolution roadmap for understanding the multicellular compartmentation of specialized metabolism.</title>
        <authorList>
            <person name="Sun S."/>
            <person name="Shen X."/>
            <person name="Li Y."/>
            <person name="Li Y."/>
            <person name="Wang S."/>
            <person name="Li R."/>
            <person name="Zhang H."/>
            <person name="Shen G."/>
            <person name="Guo B."/>
            <person name="Wei J."/>
            <person name="Xu J."/>
            <person name="St-Pierre B."/>
            <person name="Chen S."/>
            <person name="Sun C."/>
        </authorList>
    </citation>
    <scope>NUCLEOTIDE SEQUENCE [LARGE SCALE GENOMIC DNA]</scope>
</reference>